<keyword evidence="2" id="KW-1185">Reference proteome</keyword>
<sequence>MTFRPLALQLALATCALIALNIGVARLARKSVPRQLLDRSERSKPATDLFLGNSTMAAGLDEMAFAAAQPGSRPLNLGLGATKPIEHYLIYRQQDRHRGGALYYGFLDTQLTDPPDSGWSFLFGNRAMGYYVETETAAEFYFPNDPTRQAAFRAVAQIPVLVERSAIWAKVELVRRSLGEIGLPKKESNLFGRVEDFSLLEADRGVFALHCARATEARAPLAPSVAALLAMARDRSAPVWVIEMPVTEQHRRRLYNTPAWAAYRAHIVELVSAAGGRYVQAADWIGDDGFADHLHLNAAGAAAFSARLAIDTRERR</sequence>
<reference evidence="1 2" key="1">
    <citation type="submission" date="2020-10" db="EMBL/GenBank/DDBJ databases">
        <title>Wide distribution of Phycisphaera-like planctomycetes from WD2101 soil group in peatlands and genome analysis of the first cultivated representative.</title>
        <authorList>
            <person name="Dedysh S.N."/>
            <person name="Beletsky A.V."/>
            <person name="Ivanova A."/>
            <person name="Kulichevskaya I.S."/>
            <person name="Suzina N.E."/>
            <person name="Philippov D.A."/>
            <person name="Rakitin A.L."/>
            <person name="Mardanov A.V."/>
            <person name="Ravin N.V."/>
        </authorList>
    </citation>
    <scope>NUCLEOTIDE SEQUENCE [LARGE SCALE GENOMIC DNA]</scope>
    <source>
        <strain evidence="1 2">M1803</strain>
    </source>
</reference>
<dbReference type="SUPFAM" id="SSF52266">
    <property type="entry name" value="SGNH hydrolase"/>
    <property type="match status" value="1"/>
</dbReference>
<dbReference type="InterPro" id="IPR036514">
    <property type="entry name" value="SGNH_hydro_sf"/>
</dbReference>
<protein>
    <submittedName>
        <fullName evidence="1">Uncharacterized protein</fullName>
    </submittedName>
</protein>
<evidence type="ECO:0000313" key="1">
    <source>
        <dbReference type="EMBL" id="QOV90629.1"/>
    </source>
</evidence>
<gene>
    <name evidence="1" type="ORF">IPV69_04505</name>
</gene>
<organism evidence="1 2">
    <name type="scientific">Humisphaera borealis</name>
    <dbReference type="NCBI Taxonomy" id="2807512"/>
    <lineage>
        <taxon>Bacteria</taxon>
        <taxon>Pseudomonadati</taxon>
        <taxon>Planctomycetota</taxon>
        <taxon>Phycisphaerae</taxon>
        <taxon>Tepidisphaerales</taxon>
        <taxon>Tepidisphaeraceae</taxon>
        <taxon>Humisphaera</taxon>
    </lineage>
</organism>
<name>A0A7M2WYW9_9BACT</name>
<dbReference type="Proteomes" id="UP000593765">
    <property type="component" value="Chromosome"/>
</dbReference>
<dbReference type="AlphaFoldDB" id="A0A7M2WYW9"/>
<accession>A0A7M2WYW9</accession>
<dbReference type="GO" id="GO:0016788">
    <property type="term" value="F:hydrolase activity, acting on ester bonds"/>
    <property type="evidence" value="ECO:0007669"/>
    <property type="project" value="UniProtKB-ARBA"/>
</dbReference>
<dbReference type="EMBL" id="CP063458">
    <property type="protein sequence ID" value="QOV90629.1"/>
    <property type="molecule type" value="Genomic_DNA"/>
</dbReference>
<evidence type="ECO:0000313" key="2">
    <source>
        <dbReference type="Proteomes" id="UP000593765"/>
    </source>
</evidence>
<dbReference type="RefSeq" id="WP_206293725.1">
    <property type="nucleotide sequence ID" value="NZ_CP063458.1"/>
</dbReference>
<dbReference type="KEGG" id="hbs:IPV69_04505"/>
<proteinExistence type="predicted"/>
<dbReference type="Gene3D" id="3.40.50.1110">
    <property type="entry name" value="SGNH hydrolase"/>
    <property type="match status" value="1"/>
</dbReference>